<proteinExistence type="predicted"/>
<dbReference type="PANTHER" id="PTHR38043">
    <property type="entry name" value="PROTEIN HEMX"/>
    <property type="match status" value="1"/>
</dbReference>
<dbReference type="GO" id="GO:0008168">
    <property type="term" value="F:methyltransferase activity"/>
    <property type="evidence" value="ECO:0007669"/>
    <property type="project" value="UniProtKB-KW"/>
</dbReference>
<organism evidence="4 5">
    <name type="scientific">Vibrio mytili</name>
    <dbReference type="NCBI Taxonomy" id="50718"/>
    <lineage>
        <taxon>Bacteria</taxon>
        <taxon>Pseudomonadati</taxon>
        <taxon>Pseudomonadota</taxon>
        <taxon>Gammaproteobacteria</taxon>
        <taxon>Vibrionales</taxon>
        <taxon>Vibrionaceae</taxon>
        <taxon>Vibrio</taxon>
    </lineage>
</organism>
<evidence type="ECO:0000313" key="4">
    <source>
        <dbReference type="EMBL" id="KIN11122.1"/>
    </source>
</evidence>
<dbReference type="InterPro" id="IPR007470">
    <property type="entry name" value="HemX"/>
</dbReference>
<evidence type="ECO:0000256" key="3">
    <source>
        <dbReference type="SAM" id="Phobius"/>
    </source>
</evidence>
<keyword evidence="3" id="KW-0472">Membrane</keyword>
<evidence type="ECO:0000256" key="1">
    <source>
        <dbReference type="SAM" id="Coils"/>
    </source>
</evidence>
<dbReference type="PANTHER" id="PTHR38043:SF1">
    <property type="entry name" value="PROTEIN HEMX"/>
    <property type="match status" value="1"/>
</dbReference>
<dbReference type="OrthoDB" id="5739852at2"/>
<dbReference type="GO" id="GO:0032259">
    <property type="term" value="P:methylation"/>
    <property type="evidence" value="ECO:0007669"/>
    <property type="project" value="UniProtKB-KW"/>
</dbReference>
<keyword evidence="4" id="KW-0489">Methyltransferase</keyword>
<protein>
    <submittedName>
        <fullName evidence="4">Uroporphyrin-III methyltransferase</fullName>
    </submittedName>
</protein>
<keyword evidence="3" id="KW-1133">Transmembrane helix</keyword>
<dbReference type="EMBL" id="JXOK01000033">
    <property type="protein sequence ID" value="KIN11122.1"/>
    <property type="molecule type" value="Genomic_DNA"/>
</dbReference>
<feature type="compositionally biased region" description="Polar residues" evidence="2">
    <location>
        <begin position="44"/>
        <end position="53"/>
    </location>
</feature>
<feature type="coiled-coil region" evidence="1">
    <location>
        <begin position="115"/>
        <end position="149"/>
    </location>
</feature>
<keyword evidence="3" id="KW-0812">Transmembrane</keyword>
<evidence type="ECO:0000313" key="5">
    <source>
        <dbReference type="Proteomes" id="UP000031977"/>
    </source>
</evidence>
<dbReference type="Pfam" id="PF04375">
    <property type="entry name" value="HemX"/>
    <property type="match status" value="1"/>
</dbReference>
<keyword evidence="4" id="KW-0808">Transferase</keyword>
<comment type="caution">
    <text evidence="4">The sequence shown here is derived from an EMBL/GenBank/DDBJ whole genome shotgun (WGS) entry which is preliminary data.</text>
</comment>
<feature type="compositionally biased region" description="Basic and acidic residues" evidence="2">
    <location>
        <begin position="1"/>
        <end position="16"/>
    </location>
</feature>
<evidence type="ECO:0000256" key="2">
    <source>
        <dbReference type="SAM" id="MobiDB-lite"/>
    </source>
</evidence>
<feature type="compositionally biased region" description="Basic and acidic residues" evidence="2">
    <location>
        <begin position="25"/>
        <end position="43"/>
    </location>
</feature>
<gene>
    <name evidence="4" type="ORF">SU60_09140</name>
</gene>
<keyword evidence="1" id="KW-0175">Coiled coil</keyword>
<sequence length="427" mass="47753">MTNKNNDQKNNDKNLTEDTSSVSQADDKETPKKQPESKAESKATAETTSSEPNKPNDDAPLASSEKPSEKTKPAEPVQQPFEEKQGKRGVKLGTAAIILSVIFGGGLAYKLHEQQSQYQAQITQLQSQLEQAQTSMKQQLNQVKEETIAKATTVTHKAEVVLGQQQKSIESLQLAVADIKGRRPNDWLLAEADYLVKLAGRKLFLEHDVESATQLMETADQRIAALNDPSLVNLRKSMANDITKLRTVPLVDRDGLVLRLTALQQQVDTLPLANAILPEAQAVTEQEVSEDIANWQDNLMTSLKDFSENFITFRTRDGNVIPLLSPQQHFYLKENIKAKLETAIKAVYDEQGEIYTTALTTADKWALAFFNQDNNSVKEFNKTINQLSQQNIQVDYPTKLESQSKLSDVIRVRIRREVTTMTGTEDK</sequence>
<name>A0A0C3IA30_9VIBR</name>
<reference evidence="4 5" key="1">
    <citation type="submission" date="2015-01" db="EMBL/GenBank/DDBJ databases">
        <title>Draft genome of Vibrio mytili type strain CAIM 528.</title>
        <authorList>
            <person name="Gonzalez-Castillo A."/>
            <person name="Gomez-Gil B."/>
            <person name="Enciso-Ibarra J."/>
        </authorList>
    </citation>
    <scope>NUCLEOTIDE SEQUENCE [LARGE SCALE GENOMIC DNA]</scope>
    <source>
        <strain evidence="4 5">CAIM 528</strain>
    </source>
</reference>
<dbReference type="AlphaFoldDB" id="A0A0C3IA30"/>
<dbReference type="RefSeq" id="WP_041155261.1">
    <property type="nucleotide sequence ID" value="NZ_CBCRVP010000030.1"/>
</dbReference>
<accession>A0A0C3IA30</accession>
<feature type="transmembrane region" description="Helical" evidence="3">
    <location>
        <begin position="89"/>
        <end position="109"/>
    </location>
</feature>
<feature type="region of interest" description="Disordered" evidence="2">
    <location>
        <begin position="1"/>
        <end position="88"/>
    </location>
</feature>
<dbReference type="Proteomes" id="UP000031977">
    <property type="component" value="Unassembled WGS sequence"/>
</dbReference>
<dbReference type="STRING" id="50718.SU60_09140"/>
<keyword evidence="5" id="KW-1185">Reference proteome</keyword>